<protein>
    <recommendedName>
        <fullName evidence="7">Transcription factor Adf-1</fullName>
    </recommendedName>
</protein>
<comment type="subcellular location">
    <subcellularLocation>
        <location evidence="1">Nucleus</location>
    </subcellularLocation>
</comment>
<dbReference type="PANTHER" id="PTHR12243">
    <property type="entry name" value="MADF DOMAIN TRANSCRIPTION FACTOR"/>
    <property type="match status" value="1"/>
</dbReference>
<evidence type="ECO:0000259" key="3">
    <source>
        <dbReference type="PROSITE" id="PS51029"/>
    </source>
</evidence>
<evidence type="ECO:0000313" key="6">
    <source>
        <dbReference type="Proteomes" id="UP000694388"/>
    </source>
</evidence>
<proteinExistence type="predicted"/>
<keyword evidence="6" id="KW-1185">Reference proteome</keyword>
<dbReference type="InterPro" id="IPR039353">
    <property type="entry name" value="TF_Adf1"/>
</dbReference>
<dbReference type="PROSITE" id="PS51031">
    <property type="entry name" value="BESS"/>
    <property type="match status" value="1"/>
</dbReference>
<reference evidence="5" key="1">
    <citation type="submission" date="2025-08" db="UniProtKB">
        <authorList>
            <consortium name="Ensembl"/>
        </authorList>
    </citation>
    <scope>IDENTIFICATION</scope>
</reference>
<accession>A0A8C4R687</accession>
<dbReference type="InterPro" id="IPR004210">
    <property type="entry name" value="BESS_motif"/>
</dbReference>
<dbReference type="GO" id="GO:0005634">
    <property type="term" value="C:nucleus"/>
    <property type="evidence" value="ECO:0007669"/>
    <property type="project" value="UniProtKB-SubCell"/>
</dbReference>
<evidence type="ECO:0000256" key="2">
    <source>
        <dbReference type="SAM" id="Coils"/>
    </source>
</evidence>
<name>A0A8C4R687_EPTBU</name>
<evidence type="ECO:0000259" key="4">
    <source>
        <dbReference type="PROSITE" id="PS51031"/>
    </source>
</evidence>
<evidence type="ECO:0000313" key="5">
    <source>
        <dbReference type="Ensembl" id="ENSEBUP00000025561.1"/>
    </source>
</evidence>
<feature type="domain" description="MADF" evidence="3">
    <location>
        <begin position="14"/>
        <end position="103"/>
    </location>
</feature>
<dbReference type="InterPro" id="IPR006578">
    <property type="entry name" value="MADF-dom"/>
</dbReference>
<dbReference type="Pfam" id="PF02944">
    <property type="entry name" value="BESS"/>
    <property type="match status" value="1"/>
</dbReference>
<dbReference type="SMART" id="SM00595">
    <property type="entry name" value="MADF"/>
    <property type="match status" value="1"/>
</dbReference>
<dbReference type="OMA" id="TESWLES"/>
<dbReference type="Pfam" id="PF10545">
    <property type="entry name" value="MADF_DNA_bdg"/>
    <property type="match status" value="1"/>
</dbReference>
<feature type="coiled-coil region" evidence="2">
    <location>
        <begin position="172"/>
        <end position="199"/>
    </location>
</feature>
<dbReference type="GO" id="GO:0003677">
    <property type="term" value="F:DNA binding"/>
    <property type="evidence" value="ECO:0007669"/>
    <property type="project" value="InterPro"/>
</dbReference>
<keyword evidence="1" id="KW-0539">Nucleus</keyword>
<dbReference type="AlphaFoldDB" id="A0A8C4R687"/>
<reference evidence="5" key="2">
    <citation type="submission" date="2025-09" db="UniProtKB">
        <authorList>
            <consortium name="Ensembl"/>
        </authorList>
    </citation>
    <scope>IDENTIFICATION</scope>
</reference>
<dbReference type="Proteomes" id="UP000694388">
    <property type="component" value="Unplaced"/>
</dbReference>
<organism evidence="5 6">
    <name type="scientific">Eptatretus burgeri</name>
    <name type="common">Inshore hagfish</name>
    <dbReference type="NCBI Taxonomy" id="7764"/>
    <lineage>
        <taxon>Eukaryota</taxon>
        <taxon>Metazoa</taxon>
        <taxon>Chordata</taxon>
        <taxon>Craniata</taxon>
        <taxon>Vertebrata</taxon>
        <taxon>Cyclostomata</taxon>
        <taxon>Myxini</taxon>
        <taxon>Myxiniformes</taxon>
        <taxon>Myxinidae</taxon>
        <taxon>Eptatretinae</taxon>
        <taxon>Eptatretus</taxon>
    </lineage>
</organism>
<keyword evidence="2" id="KW-0175">Coiled coil</keyword>
<evidence type="ECO:0000256" key="1">
    <source>
        <dbReference type="PROSITE-ProRule" id="PRU00371"/>
    </source>
</evidence>
<feature type="domain" description="BESS" evidence="4">
    <location>
        <begin position="199"/>
        <end position="238"/>
    </location>
</feature>
<sequence>MARNSTRKSTMAEKLIRAVRPHPILYEVKHKDYRNVEKKGNTWTSISNKLNIPVKDARRTWKNLRDVYARRNKTLMKECHYSTKKLRPWKYAATMSFLDKYNHQPNAHCNLQSSDEGSDDTPKVTVQRDEAKTESWLESPAVQTPVHISRTPAWATKNTNSHWSQQADPVILEILSQLKNDDTEKVAELQRELGRASEHDLDELYLLSLGPAVKSLNPETKSIFKMHMQGLLHELKFGSVTS</sequence>
<dbReference type="PANTHER" id="PTHR12243:SF67">
    <property type="entry name" value="COREPRESSOR OF PANGOLIN, ISOFORM A-RELATED"/>
    <property type="match status" value="1"/>
</dbReference>
<dbReference type="PROSITE" id="PS51029">
    <property type="entry name" value="MADF"/>
    <property type="match status" value="1"/>
</dbReference>
<dbReference type="Ensembl" id="ENSEBUT00000026137.1">
    <property type="protein sequence ID" value="ENSEBUP00000025561.1"/>
    <property type="gene ID" value="ENSEBUG00000015755.1"/>
</dbReference>
<evidence type="ECO:0008006" key="7">
    <source>
        <dbReference type="Google" id="ProtNLM"/>
    </source>
</evidence>
<dbReference type="GeneTree" id="ENSGT00930000153024"/>